<dbReference type="Pfam" id="PF00583">
    <property type="entry name" value="Acetyltransf_1"/>
    <property type="match status" value="1"/>
</dbReference>
<evidence type="ECO:0000259" key="3">
    <source>
        <dbReference type="PROSITE" id="PS51186"/>
    </source>
</evidence>
<proteinExistence type="predicted"/>
<sequence>MIIKRILADEANLVVKLFDNYRVFYKQASDIEVAKLFINARLSNNESVIFVAFDADDIAVGFTQLYPKYSSARASKNWILNDLFVAETHRKQGIGESLIKTAMEFGKNNQATFIQLETAKDNYTAQSLYKAMGFVEQPVSDDFLMFKIAVS</sequence>
<keyword evidence="1 4" id="KW-0808">Transferase</keyword>
<accession>A0A495J1G2</accession>
<dbReference type="InterPro" id="IPR051016">
    <property type="entry name" value="Diverse_Substrate_AcTransf"/>
</dbReference>
<comment type="caution">
    <text evidence="4">The sequence shown here is derived from an EMBL/GenBank/DDBJ whole genome shotgun (WGS) entry which is preliminary data.</text>
</comment>
<dbReference type="AlphaFoldDB" id="A0A495J1G2"/>
<dbReference type="SUPFAM" id="SSF55729">
    <property type="entry name" value="Acyl-CoA N-acyltransferases (Nat)"/>
    <property type="match status" value="1"/>
</dbReference>
<dbReference type="InterPro" id="IPR000182">
    <property type="entry name" value="GNAT_dom"/>
</dbReference>
<keyword evidence="2" id="KW-0012">Acyltransferase</keyword>
<reference evidence="4 5" key="1">
    <citation type="submission" date="2018-10" db="EMBL/GenBank/DDBJ databases">
        <title>Genomic Encyclopedia of Archaeal and Bacterial Type Strains, Phase II (KMG-II): from individual species to whole genera.</title>
        <authorList>
            <person name="Goeker M."/>
        </authorList>
    </citation>
    <scope>NUCLEOTIDE SEQUENCE [LARGE SCALE GENOMIC DNA]</scope>
    <source>
        <strain evidence="4 5">DSM 18602</strain>
    </source>
</reference>
<dbReference type="OrthoDB" id="9792929at2"/>
<feature type="domain" description="N-acetyltransferase" evidence="3">
    <location>
        <begin position="1"/>
        <end position="151"/>
    </location>
</feature>
<evidence type="ECO:0000256" key="2">
    <source>
        <dbReference type="ARBA" id="ARBA00023315"/>
    </source>
</evidence>
<dbReference type="EMBL" id="RBKU01000001">
    <property type="protein sequence ID" value="RKR82777.1"/>
    <property type="molecule type" value="Genomic_DNA"/>
</dbReference>
<protein>
    <submittedName>
        <fullName evidence="4">Acetyltransferase (GNAT) family protein</fullName>
    </submittedName>
</protein>
<name>A0A495J1G2_9SPHI</name>
<dbReference type="PANTHER" id="PTHR10545:SF29">
    <property type="entry name" value="GH14572P-RELATED"/>
    <property type="match status" value="1"/>
</dbReference>
<dbReference type="Gene3D" id="3.40.630.30">
    <property type="match status" value="1"/>
</dbReference>
<dbReference type="InterPro" id="IPR016181">
    <property type="entry name" value="Acyl_CoA_acyltransferase"/>
</dbReference>
<evidence type="ECO:0000313" key="5">
    <source>
        <dbReference type="Proteomes" id="UP000268007"/>
    </source>
</evidence>
<dbReference type="PROSITE" id="PS51186">
    <property type="entry name" value="GNAT"/>
    <property type="match status" value="1"/>
</dbReference>
<evidence type="ECO:0000313" key="4">
    <source>
        <dbReference type="EMBL" id="RKR82777.1"/>
    </source>
</evidence>
<dbReference type="RefSeq" id="WP_121198348.1">
    <property type="nucleotide sequence ID" value="NZ_RBKU01000001.1"/>
</dbReference>
<dbReference type="CDD" id="cd04301">
    <property type="entry name" value="NAT_SF"/>
    <property type="match status" value="1"/>
</dbReference>
<dbReference type="PANTHER" id="PTHR10545">
    <property type="entry name" value="DIAMINE N-ACETYLTRANSFERASE"/>
    <property type="match status" value="1"/>
</dbReference>
<dbReference type="Proteomes" id="UP000268007">
    <property type="component" value="Unassembled WGS sequence"/>
</dbReference>
<evidence type="ECO:0000256" key="1">
    <source>
        <dbReference type="ARBA" id="ARBA00022679"/>
    </source>
</evidence>
<organism evidence="4 5">
    <name type="scientific">Mucilaginibacter gracilis</name>
    <dbReference type="NCBI Taxonomy" id="423350"/>
    <lineage>
        <taxon>Bacteria</taxon>
        <taxon>Pseudomonadati</taxon>
        <taxon>Bacteroidota</taxon>
        <taxon>Sphingobacteriia</taxon>
        <taxon>Sphingobacteriales</taxon>
        <taxon>Sphingobacteriaceae</taxon>
        <taxon>Mucilaginibacter</taxon>
    </lineage>
</organism>
<gene>
    <name evidence="4" type="ORF">BDD43_2964</name>
</gene>
<keyword evidence="5" id="KW-1185">Reference proteome</keyword>
<dbReference type="GO" id="GO:0008080">
    <property type="term" value="F:N-acetyltransferase activity"/>
    <property type="evidence" value="ECO:0007669"/>
    <property type="project" value="UniProtKB-ARBA"/>
</dbReference>